<dbReference type="InterPro" id="IPR014729">
    <property type="entry name" value="Rossmann-like_a/b/a_fold"/>
</dbReference>
<comment type="caution">
    <text evidence="4">The sequence shown here is derived from an EMBL/GenBank/DDBJ whole genome shotgun (WGS) entry which is preliminary data.</text>
</comment>
<dbReference type="Gene3D" id="3.40.50.620">
    <property type="entry name" value="HUPs"/>
    <property type="match status" value="1"/>
</dbReference>
<evidence type="ECO:0000313" key="4">
    <source>
        <dbReference type="EMBL" id="RWX73061.1"/>
    </source>
</evidence>
<dbReference type="PANTHER" id="PTHR43209">
    <property type="entry name" value="TRNA SULFURTRANSFERASE"/>
    <property type="match status" value="1"/>
</dbReference>
<dbReference type="AlphaFoldDB" id="A0A444L641"/>
<protein>
    <recommendedName>
        <fullName evidence="3">Thil AANH domain-containing protein</fullName>
    </recommendedName>
</protein>
<evidence type="ECO:0000313" key="5">
    <source>
        <dbReference type="Proteomes" id="UP000288215"/>
    </source>
</evidence>
<dbReference type="GO" id="GO:0002937">
    <property type="term" value="P:tRNA 4-thiouridine biosynthesis"/>
    <property type="evidence" value="ECO:0007669"/>
    <property type="project" value="TreeGrafter"/>
</dbReference>
<dbReference type="EMBL" id="RXGA01000003">
    <property type="protein sequence ID" value="RWX73061.1"/>
    <property type="molecule type" value="Genomic_DNA"/>
</dbReference>
<dbReference type="InterPro" id="IPR020536">
    <property type="entry name" value="ThiI_AANH"/>
</dbReference>
<dbReference type="SUPFAM" id="SSF52402">
    <property type="entry name" value="Adenine nucleotide alpha hydrolases-like"/>
    <property type="match status" value="1"/>
</dbReference>
<organism evidence="4 5">
    <name type="scientific">Methanosuratincola subterraneus</name>
    <dbReference type="NCBI Taxonomy" id="2593994"/>
    <lineage>
        <taxon>Archaea</taxon>
        <taxon>Thermoproteota</taxon>
        <taxon>Methanosuratincolia</taxon>
        <taxon>Candidatus Methanomethylicales</taxon>
        <taxon>Candidatus Methanomethylicaceae</taxon>
        <taxon>Candidatus Methanosuratincola (ex Vanwonterghem et al. 2016)</taxon>
    </lineage>
</organism>
<dbReference type="GO" id="GO:0052837">
    <property type="term" value="P:thiazole biosynthetic process"/>
    <property type="evidence" value="ECO:0007669"/>
    <property type="project" value="TreeGrafter"/>
</dbReference>
<dbReference type="InterPro" id="IPR050102">
    <property type="entry name" value="tRNA_sulfurtransferase_ThiI"/>
</dbReference>
<gene>
    <name evidence="4" type="ORF">Metus_1035</name>
</gene>
<dbReference type="PANTHER" id="PTHR43209:SF1">
    <property type="entry name" value="TRNA SULFURTRANSFERASE"/>
    <property type="match status" value="1"/>
</dbReference>
<keyword evidence="2" id="KW-0067">ATP-binding</keyword>
<evidence type="ECO:0000256" key="2">
    <source>
        <dbReference type="ARBA" id="ARBA00022840"/>
    </source>
</evidence>
<name>A0A444L641_METS7</name>
<proteinExistence type="predicted"/>
<feature type="domain" description="Thil AANH" evidence="3">
    <location>
        <begin position="2"/>
        <end position="191"/>
    </location>
</feature>
<dbReference type="GO" id="GO:0005524">
    <property type="term" value="F:ATP binding"/>
    <property type="evidence" value="ECO:0007669"/>
    <property type="project" value="UniProtKB-KW"/>
</dbReference>
<dbReference type="Proteomes" id="UP000288215">
    <property type="component" value="Unassembled WGS sequence"/>
</dbReference>
<keyword evidence="1" id="KW-0547">Nucleotide-binding</keyword>
<evidence type="ECO:0000259" key="3">
    <source>
        <dbReference type="Pfam" id="PF02568"/>
    </source>
</evidence>
<reference evidence="4 5" key="1">
    <citation type="submission" date="2018-12" db="EMBL/GenBank/DDBJ databases">
        <title>The complete genome of the methanogenic archaea of the candidate phylum Verstraetearchaeota, obtained from the metagenome of underground thermal water.</title>
        <authorList>
            <person name="Kadnikov V.V."/>
            <person name="Mardanov A.V."/>
            <person name="Beletsky A.V."/>
            <person name="Karnachuk O.V."/>
            <person name="Ravin N.V."/>
        </authorList>
    </citation>
    <scope>NUCLEOTIDE SEQUENCE [LARGE SCALE GENOMIC DNA]</scope>
    <source>
        <strain evidence="4">Ch88</strain>
    </source>
</reference>
<evidence type="ECO:0000256" key="1">
    <source>
        <dbReference type="ARBA" id="ARBA00022741"/>
    </source>
</evidence>
<accession>A0A444L641</accession>
<dbReference type="GO" id="GO:0004810">
    <property type="term" value="F:CCA tRNA nucleotidyltransferase activity"/>
    <property type="evidence" value="ECO:0007669"/>
    <property type="project" value="InterPro"/>
</dbReference>
<dbReference type="GO" id="GO:0005829">
    <property type="term" value="C:cytosol"/>
    <property type="evidence" value="ECO:0007669"/>
    <property type="project" value="TreeGrafter"/>
</dbReference>
<dbReference type="Pfam" id="PF02568">
    <property type="entry name" value="ThiI"/>
    <property type="match status" value="1"/>
</dbReference>
<sequence>MSEKAVYLISGGMDSPVAAYLGVMRGWAPVYVYFDNRPFSGEMELEKATALAKRVVEVTGVRGEMVVVPHGRDLDLIVNRCRRNLSCLLCKRLMYRKAEALAKAHGCRAIVTGEIVGEQASQTMHNLILNTAVVAMPIVRPLLGLNKTEVEAIAKRIGSYGISAMKSEGCSAAAVKARTLAKKAEIEGEEGILPIADLVESGIREARSIRLP</sequence>